<proteinExistence type="predicted"/>
<name>A0ABS4RN07_9BACI</name>
<keyword evidence="3" id="KW-1185">Reference proteome</keyword>
<dbReference type="RefSeq" id="WP_083953841.1">
    <property type="nucleotide sequence ID" value="NZ_JAGIKZ010000037.1"/>
</dbReference>
<comment type="caution">
    <text evidence="2">The sequence shown here is derived from an EMBL/GenBank/DDBJ whole genome shotgun (WGS) entry which is preliminary data.</text>
</comment>
<sequence>MGIRKIFTVIIIIGLIAIGLFAFEPFSSAPPTPTITAGDTKIPTTQGSYCWNGLFFAQCVDKVYTSPLDMAKEHKPTVVSPSEEIKIDFKKEPLAETMKVEQWIGEKYEELEVINNSIVIPNEKGVYVYYVLANWKEGDGNYTFSVEVK</sequence>
<keyword evidence="1" id="KW-0472">Membrane</keyword>
<gene>
    <name evidence="2" type="ORF">J2Z40_003770</name>
</gene>
<keyword evidence="1" id="KW-1133">Transmembrane helix</keyword>
<keyword evidence="1" id="KW-0812">Transmembrane</keyword>
<protein>
    <submittedName>
        <fullName evidence="2">Uncharacterized protein</fullName>
    </submittedName>
</protein>
<evidence type="ECO:0000313" key="3">
    <source>
        <dbReference type="Proteomes" id="UP001519293"/>
    </source>
</evidence>
<organism evidence="2 3">
    <name type="scientific">Cytobacillus eiseniae</name>
    <dbReference type="NCBI Taxonomy" id="762947"/>
    <lineage>
        <taxon>Bacteria</taxon>
        <taxon>Bacillati</taxon>
        <taxon>Bacillota</taxon>
        <taxon>Bacilli</taxon>
        <taxon>Bacillales</taxon>
        <taxon>Bacillaceae</taxon>
        <taxon>Cytobacillus</taxon>
    </lineage>
</organism>
<accession>A0ABS4RN07</accession>
<evidence type="ECO:0000256" key="1">
    <source>
        <dbReference type="SAM" id="Phobius"/>
    </source>
</evidence>
<feature type="transmembrane region" description="Helical" evidence="1">
    <location>
        <begin position="6"/>
        <end position="23"/>
    </location>
</feature>
<reference evidence="2 3" key="1">
    <citation type="submission" date="2021-03" db="EMBL/GenBank/DDBJ databases">
        <title>Genomic Encyclopedia of Type Strains, Phase IV (KMG-IV): sequencing the most valuable type-strain genomes for metagenomic binning, comparative biology and taxonomic classification.</title>
        <authorList>
            <person name="Goeker M."/>
        </authorList>
    </citation>
    <scope>NUCLEOTIDE SEQUENCE [LARGE SCALE GENOMIC DNA]</scope>
    <source>
        <strain evidence="2 3">DSM 26675</strain>
    </source>
</reference>
<dbReference type="EMBL" id="JAGIKZ010000037">
    <property type="protein sequence ID" value="MBP2243182.1"/>
    <property type="molecule type" value="Genomic_DNA"/>
</dbReference>
<dbReference type="Proteomes" id="UP001519293">
    <property type="component" value="Unassembled WGS sequence"/>
</dbReference>
<evidence type="ECO:0000313" key="2">
    <source>
        <dbReference type="EMBL" id="MBP2243182.1"/>
    </source>
</evidence>